<dbReference type="Gene3D" id="2.120.10.10">
    <property type="match status" value="1"/>
</dbReference>
<comment type="caution">
    <text evidence="4">The sequence shown here is derived from an EMBL/GenBank/DDBJ whole genome shotgun (WGS) entry which is preliminary data.</text>
</comment>
<feature type="region of interest" description="Disordered" evidence="1">
    <location>
        <begin position="433"/>
        <end position="473"/>
    </location>
</feature>
<dbReference type="SUPFAM" id="SSF50939">
    <property type="entry name" value="Sialidases"/>
    <property type="match status" value="1"/>
</dbReference>
<dbReference type="InterPro" id="IPR011040">
    <property type="entry name" value="Sialidase"/>
</dbReference>
<reference evidence="5" key="1">
    <citation type="submission" date="2017-09" db="EMBL/GenBank/DDBJ databases">
        <title>Metaegenomics of thermophilic ammonia-oxidizing enrichment culture.</title>
        <authorList>
            <person name="Kato S."/>
            <person name="Suzuki K."/>
        </authorList>
    </citation>
    <scope>NUCLEOTIDE SEQUENCE [LARGE SCALE GENOMIC DNA]</scope>
</reference>
<feature type="domain" description="Sialidase" evidence="3">
    <location>
        <begin position="147"/>
        <end position="319"/>
    </location>
</feature>
<dbReference type="Proteomes" id="UP000236642">
    <property type="component" value="Unassembled WGS sequence"/>
</dbReference>
<organism evidence="4 5">
    <name type="scientific">Candidatus Thermoflexus japonica</name>
    <dbReference type="NCBI Taxonomy" id="2035417"/>
    <lineage>
        <taxon>Bacteria</taxon>
        <taxon>Bacillati</taxon>
        <taxon>Chloroflexota</taxon>
        <taxon>Thermoflexia</taxon>
        <taxon>Thermoflexales</taxon>
        <taxon>Thermoflexaceae</taxon>
        <taxon>Thermoflexus</taxon>
    </lineage>
</organism>
<evidence type="ECO:0000256" key="1">
    <source>
        <dbReference type="SAM" id="MobiDB-lite"/>
    </source>
</evidence>
<feature type="transmembrane region" description="Helical" evidence="2">
    <location>
        <begin position="482"/>
        <end position="500"/>
    </location>
</feature>
<gene>
    <name evidence="4" type="ORF">HRbin22_02018</name>
</gene>
<dbReference type="CDD" id="cd15482">
    <property type="entry name" value="Sialidase_non-viral"/>
    <property type="match status" value="1"/>
</dbReference>
<evidence type="ECO:0000313" key="5">
    <source>
        <dbReference type="Proteomes" id="UP000236642"/>
    </source>
</evidence>
<sequence length="505" mass="56619">MKRWMFVFPWAGLLIGLLILEAGRPAPAFGQGETVRWEKPVRLSDPDWMAWFPDVIANDAGEVIVIWSGGARRGQTSFDALMLSRFRQGAWSRPVDIQAVPFLGNMSYAVRNSIALDRYGDVLVTFRMPAILYFSKASIEEATSARAWSPPRRLSGFSVAYYNELGVDPEGRIHVVWSENRTAPTCEGCSDVFYRYSDDEGGTWSFPVNLSQSLGHDSLKPHLWVGRGSWLYVTWQESEGLFTSGGKPAGVRLARSPDRGRAWEAPIWITSTVGSPQQAVIGEDGRGALLLIWRIAEGETVYFQRSTDHGETWSPPEPLPGFRARPWTQIPYDDYDIVADSLGRLHFVGVGAVGTEGQVGVWHLVWDGATWHGPFLVSANQNFPEWTRLAVSEGRRLHLVWFERDPENMYNSDAGRYTVWYSTALTDAPLVRRTPVPRPVPTPTPTPWIPSAPSPTPWVPQATPPPVLPSGQPRPDVDAMRLILWISGVVGMTSMFGWWIRRRMD</sequence>
<proteinExistence type="predicted"/>
<keyword evidence="2" id="KW-1133">Transmembrane helix</keyword>
<dbReference type="InterPro" id="IPR036278">
    <property type="entry name" value="Sialidase_sf"/>
</dbReference>
<dbReference type="AlphaFoldDB" id="A0A2H5Y8K3"/>
<name>A0A2H5Y8K3_9CHLR</name>
<protein>
    <recommendedName>
        <fullName evidence="3">Sialidase domain-containing protein</fullName>
    </recommendedName>
</protein>
<feature type="compositionally biased region" description="Pro residues" evidence="1">
    <location>
        <begin position="436"/>
        <end position="468"/>
    </location>
</feature>
<dbReference type="EMBL" id="BEHY01000064">
    <property type="protein sequence ID" value="GBD09757.1"/>
    <property type="molecule type" value="Genomic_DNA"/>
</dbReference>
<evidence type="ECO:0000313" key="4">
    <source>
        <dbReference type="EMBL" id="GBD09757.1"/>
    </source>
</evidence>
<dbReference type="Pfam" id="PF13088">
    <property type="entry name" value="BNR_2"/>
    <property type="match status" value="1"/>
</dbReference>
<keyword evidence="2" id="KW-0812">Transmembrane</keyword>
<keyword evidence="2" id="KW-0472">Membrane</keyword>
<evidence type="ECO:0000256" key="2">
    <source>
        <dbReference type="SAM" id="Phobius"/>
    </source>
</evidence>
<evidence type="ECO:0000259" key="3">
    <source>
        <dbReference type="Pfam" id="PF13088"/>
    </source>
</evidence>
<accession>A0A2H5Y8K3</accession>